<dbReference type="GO" id="GO:0004252">
    <property type="term" value="F:serine-type endopeptidase activity"/>
    <property type="evidence" value="ECO:0007669"/>
    <property type="project" value="UniProtKB-UniRule"/>
</dbReference>
<accession>A0A9D1CZQ7</accession>
<dbReference type="PRINTS" id="PR00723">
    <property type="entry name" value="SUBTILISIN"/>
</dbReference>
<dbReference type="InterPro" id="IPR050131">
    <property type="entry name" value="Peptidase_S8_subtilisin-like"/>
</dbReference>
<dbReference type="GO" id="GO:0006508">
    <property type="term" value="P:proteolysis"/>
    <property type="evidence" value="ECO:0007669"/>
    <property type="project" value="UniProtKB-KW"/>
</dbReference>
<dbReference type="PROSITE" id="PS51892">
    <property type="entry name" value="SUBTILASE"/>
    <property type="match status" value="1"/>
</dbReference>
<dbReference type="InterPro" id="IPR000209">
    <property type="entry name" value="Peptidase_S8/S53_dom"/>
</dbReference>
<dbReference type="InterPro" id="IPR015500">
    <property type="entry name" value="Peptidase_S8_subtilisin-rel"/>
</dbReference>
<keyword evidence="3 5" id="KW-0378">Hydrolase</keyword>
<dbReference type="AlphaFoldDB" id="A0A9D1CZQ7"/>
<dbReference type="EMBL" id="DVFT01000029">
    <property type="protein sequence ID" value="HIQ95360.1"/>
    <property type="molecule type" value="Genomic_DNA"/>
</dbReference>
<dbReference type="SUPFAM" id="SSF52743">
    <property type="entry name" value="Subtilisin-like"/>
    <property type="match status" value="1"/>
</dbReference>
<dbReference type="InterPro" id="IPR036852">
    <property type="entry name" value="Peptidase_S8/S53_dom_sf"/>
</dbReference>
<dbReference type="PROSITE" id="PS00137">
    <property type="entry name" value="SUBTILASE_HIS"/>
    <property type="match status" value="1"/>
</dbReference>
<reference evidence="8" key="1">
    <citation type="submission" date="2020-10" db="EMBL/GenBank/DDBJ databases">
        <authorList>
            <person name="Gilroy R."/>
        </authorList>
    </citation>
    <scope>NUCLEOTIDE SEQUENCE</scope>
    <source>
        <strain evidence="8">ChiSjej3B21-11622</strain>
    </source>
</reference>
<evidence type="ECO:0000256" key="5">
    <source>
        <dbReference type="PROSITE-ProRule" id="PRU01240"/>
    </source>
</evidence>
<sequence>MNRVRRLVDAEWTQKLGFTGAQVTVAVLDSGMSWHPDLSGRILCFADFVGKRMGMYDDYGHGTHVGGILGGSGKQSGGLYRGIAPGCLMIPVKVLDFQGNGRSEDVIRGIHWVVQNREKYRIRVMNISVGALTREEKGLSAAVEYAWNSGLVVVAAAGNRGPGEGSVTSPGCNPKVITVGASDDSGQEHLGKGVRRGYSGRGPTRQCIVKPEILAPGSGICSLNAAFQKTGRPYVYKSGTSMSTPVVSGAVALLLQKEPELTNVEIKIRLKEFSDPITEENTTAWGQLNVRKLLSKNFP</sequence>
<proteinExistence type="inferred from homology"/>
<evidence type="ECO:0000313" key="8">
    <source>
        <dbReference type="EMBL" id="HIQ95360.1"/>
    </source>
</evidence>
<comment type="caution">
    <text evidence="8">The sequence shown here is derived from an EMBL/GenBank/DDBJ whole genome shotgun (WGS) entry which is preliminary data.</text>
</comment>
<evidence type="ECO:0000256" key="2">
    <source>
        <dbReference type="ARBA" id="ARBA00022670"/>
    </source>
</evidence>
<evidence type="ECO:0000256" key="4">
    <source>
        <dbReference type="ARBA" id="ARBA00022825"/>
    </source>
</evidence>
<feature type="active site" description="Charge relay system" evidence="5">
    <location>
        <position position="29"/>
    </location>
</feature>
<dbReference type="PROSITE" id="PS00136">
    <property type="entry name" value="SUBTILASE_ASP"/>
    <property type="match status" value="1"/>
</dbReference>
<feature type="active site" description="Charge relay system" evidence="5">
    <location>
        <position position="241"/>
    </location>
</feature>
<keyword evidence="2 5" id="KW-0645">Protease</keyword>
<evidence type="ECO:0000256" key="6">
    <source>
        <dbReference type="RuleBase" id="RU003355"/>
    </source>
</evidence>
<dbReference type="Proteomes" id="UP000886886">
    <property type="component" value="Unassembled WGS sequence"/>
</dbReference>
<dbReference type="CDD" id="cd07487">
    <property type="entry name" value="Peptidases_S8_1"/>
    <property type="match status" value="1"/>
</dbReference>
<evidence type="ECO:0000256" key="1">
    <source>
        <dbReference type="ARBA" id="ARBA00011073"/>
    </source>
</evidence>
<keyword evidence="4 5" id="KW-0720">Serine protease</keyword>
<organism evidence="8 9">
    <name type="scientific">Candidatus Limivivens merdigallinarum</name>
    <dbReference type="NCBI Taxonomy" id="2840859"/>
    <lineage>
        <taxon>Bacteria</taxon>
        <taxon>Bacillati</taxon>
        <taxon>Bacillota</taxon>
        <taxon>Clostridia</taxon>
        <taxon>Lachnospirales</taxon>
        <taxon>Lachnospiraceae</taxon>
        <taxon>Lachnospiraceae incertae sedis</taxon>
        <taxon>Candidatus Limivivens</taxon>
    </lineage>
</organism>
<feature type="domain" description="Peptidase S8/S53" evidence="7">
    <location>
        <begin position="20"/>
        <end position="270"/>
    </location>
</feature>
<protein>
    <submittedName>
        <fullName evidence="8">S8 family peptidase</fullName>
    </submittedName>
</protein>
<dbReference type="InterPro" id="IPR023828">
    <property type="entry name" value="Peptidase_S8_Ser-AS"/>
</dbReference>
<evidence type="ECO:0000256" key="3">
    <source>
        <dbReference type="ARBA" id="ARBA00022801"/>
    </source>
</evidence>
<evidence type="ECO:0000313" key="9">
    <source>
        <dbReference type="Proteomes" id="UP000886886"/>
    </source>
</evidence>
<name>A0A9D1CZQ7_9FIRM</name>
<gene>
    <name evidence="8" type="ORF">IAB26_02250</name>
</gene>
<reference evidence="8" key="2">
    <citation type="journal article" date="2021" name="PeerJ">
        <title>Extensive microbial diversity within the chicken gut microbiome revealed by metagenomics and culture.</title>
        <authorList>
            <person name="Gilroy R."/>
            <person name="Ravi A."/>
            <person name="Getino M."/>
            <person name="Pursley I."/>
            <person name="Horton D.L."/>
            <person name="Alikhan N.F."/>
            <person name="Baker D."/>
            <person name="Gharbi K."/>
            <person name="Hall N."/>
            <person name="Watson M."/>
            <person name="Adriaenssens E.M."/>
            <person name="Foster-Nyarko E."/>
            <person name="Jarju S."/>
            <person name="Secka A."/>
            <person name="Antonio M."/>
            <person name="Oren A."/>
            <person name="Chaudhuri R.R."/>
            <person name="La Ragione R."/>
            <person name="Hildebrand F."/>
            <person name="Pallen M.J."/>
        </authorList>
    </citation>
    <scope>NUCLEOTIDE SEQUENCE</scope>
    <source>
        <strain evidence="8">ChiSjej3B21-11622</strain>
    </source>
</reference>
<dbReference type="PANTHER" id="PTHR43806:SF65">
    <property type="entry name" value="SERINE PROTEASE APRX"/>
    <property type="match status" value="1"/>
</dbReference>
<feature type="active site" description="Charge relay system" evidence="5">
    <location>
        <position position="61"/>
    </location>
</feature>
<dbReference type="InterPro" id="IPR022398">
    <property type="entry name" value="Peptidase_S8_His-AS"/>
</dbReference>
<dbReference type="InterPro" id="IPR023827">
    <property type="entry name" value="Peptidase_S8_Asp-AS"/>
</dbReference>
<dbReference type="PROSITE" id="PS00138">
    <property type="entry name" value="SUBTILASE_SER"/>
    <property type="match status" value="1"/>
</dbReference>
<comment type="similarity">
    <text evidence="1 5 6">Belongs to the peptidase S8 family.</text>
</comment>
<dbReference type="PANTHER" id="PTHR43806">
    <property type="entry name" value="PEPTIDASE S8"/>
    <property type="match status" value="1"/>
</dbReference>
<dbReference type="Gene3D" id="3.40.50.200">
    <property type="entry name" value="Peptidase S8/S53 domain"/>
    <property type="match status" value="1"/>
</dbReference>
<evidence type="ECO:0000259" key="7">
    <source>
        <dbReference type="Pfam" id="PF00082"/>
    </source>
</evidence>
<dbReference type="Pfam" id="PF00082">
    <property type="entry name" value="Peptidase_S8"/>
    <property type="match status" value="1"/>
</dbReference>